<dbReference type="PROSITE" id="PS00427">
    <property type="entry name" value="DISINTEGRIN_1"/>
    <property type="match status" value="1"/>
</dbReference>
<dbReference type="SMART" id="SM00608">
    <property type="entry name" value="ACR"/>
    <property type="match status" value="1"/>
</dbReference>
<dbReference type="SUPFAM" id="SSF57552">
    <property type="entry name" value="Blood coagulation inhibitor (disintegrin)"/>
    <property type="match status" value="1"/>
</dbReference>
<evidence type="ECO:0000256" key="5">
    <source>
        <dbReference type="ARBA" id="ARBA00023157"/>
    </source>
</evidence>
<dbReference type="GeneTree" id="ENSGT00940000156716"/>
<comment type="cofactor">
    <cofactor evidence="1">
        <name>Zn(2+)</name>
        <dbReference type="ChEBI" id="CHEBI:29105"/>
    </cofactor>
</comment>
<name>A0A3B3QHT3_9TELE</name>
<dbReference type="InterPro" id="IPR001762">
    <property type="entry name" value="Disintegrin_dom"/>
</dbReference>
<feature type="domain" description="Disintegrin" evidence="8">
    <location>
        <begin position="303"/>
        <end position="389"/>
    </location>
</feature>
<dbReference type="InterPro" id="IPR006586">
    <property type="entry name" value="ADAM_Cys-rich"/>
</dbReference>
<feature type="binding site" evidence="7">
    <location>
        <position position="243"/>
    </location>
    <ligand>
        <name>Zn(2+)</name>
        <dbReference type="ChEBI" id="CHEBI:29105"/>
        <note>catalytic</note>
    </ligand>
</feature>
<dbReference type="Pfam" id="PF00200">
    <property type="entry name" value="Disintegrin"/>
    <property type="match status" value="1"/>
</dbReference>
<evidence type="ECO:0000313" key="11">
    <source>
        <dbReference type="Proteomes" id="UP000261540"/>
    </source>
</evidence>
<keyword evidence="5 7" id="KW-1015">Disulfide bond</keyword>
<organism evidence="10 11">
    <name type="scientific">Paramormyrops kingsleyae</name>
    <dbReference type="NCBI Taxonomy" id="1676925"/>
    <lineage>
        <taxon>Eukaryota</taxon>
        <taxon>Metazoa</taxon>
        <taxon>Chordata</taxon>
        <taxon>Craniata</taxon>
        <taxon>Vertebrata</taxon>
        <taxon>Euteleostomi</taxon>
        <taxon>Actinopterygii</taxon>
        <taxon>Neopterygii</taxon>
        <taxon>Teleostei</taxon>
        <taxon>Osteoglossocephala</taxon>
        <taxon>Osteoglossomorpha</taxon>
        <taxon>Osteoglossiformes</taxon>
        <taxon>Mormyridae</taxon>
        <taxon>Paramormyrops</taxon>
    </lineage>
</organism>
<evidence type="ECO:0000256" key="7">
    <source>
        <dbReference type="PROSITE-ProRule" id="PRU00276"/>
    </source>
</evidence>
<dbReference type="GO" id="GO:0005886">
    <property type="term" value="C:plasma membrane"/>
    <property type="evidence" value="ECO:0007669"/>
    <property type="project" value="TreeGrafter"/>
</dbReference>
<dbReference type="Pfam" id="PF01421">
    <property type="entry name" value="Reprolysin"/>
    <property type="match status" value="1"/>
</dbReference>
<dbReference type="InterPro" id="IPR036436">
    <property type="entry name" value="Disintegrin_dom_sf"/>
</dbReference>
<evidence type="ECO:0000256" key="1">
    <source>
        <dbReference type="ARBA" id="ARBA00001947"/>
    </source>
</evidence>
<dbReference type="InterPro" id="IPR034027">
    <property type="entry name" value="Reprolysin_adamalysin"/>
</dbReference>
<proteinExistence type="predicted"/>
<evidence type="ECO:0000256" key="6">
    <source>
        <dbReference type="PROSITE-ProRule" id="PRU00068"/>
    </source>
</evidence>
<feature type="active site" evidence="7">
    <location>
        <position position="240"/>
    </location>
</feature>
<dbReference type="PRINTS" id="PR00289">
    <property type="entry name" value="DISINTEGRIN"/>
</dbReference>
<evidence type="ECO:0000259" key="9">
    <source>
        <dbReference type="PROSITE" id="PS50215"/>
    </source>
</evidence>
<keyword evidence="2 7" id="KW-0479">Metal-binding</keyword>
<feature type="disulfide bond" evidence="6">
    <location>
        <begin position="361"/>
        <end position="381"/>
    </location>
</feature>
<dbReference type="InterPro" id="IPR018358">
    <property type="entry name" value="Disintegrin_CS"/>
</dbReference>
<dbReference type="Pfam" id="PF01562">
    <property type="entry name" value="Pep_M12B_propep"/>
    <property type="match status" value="1"/>
</dbReference>
<dbReference type="Gene3D" id="4.10.70.10">
    <property type="entry name" value="Disintegrin domain"/>
    <property type="match status" value="1"/>
</dbReference>
<evidence type="ECO:0000259" key="8">
    <source>
        <dbReference type="PROSITE" id="PS50214"/>
    </source>
</evidence>
<evidence type="ECO:0000256" key="3">
    <source>
        <dbReference type="ARBA" id="ARBA00022801"/>
    </source>
</evidence>
<feature type="binding site" evidence="7">
    <location>
        <position position="249"/>
    </location>
    <ligand>
        <name>Zn(2+)</name>
        <dbReference type="ChEBI" id="CHEBI:29105"/>
        <note>catalytic</note>
    </ligand>
</feature>
<feature type="disulfide bond" evidence="7">
    <location>
        <begin position="254"/>
        <end position="278"/>
    </location>
</feature>
<dbReference type="InterPro" id="IPR001590">
    <property type="entry name" value="Peptidase_M12B"/>
</dbReference>
<dbReference type="AlphaFoldDB" id="A0A3B3QHT3"/>
<keyword evidence="3" id="KW-0378">Hydrolase</keyword>
<evidence type="ECO:0000256" key="4">
    <source>
        <dbReference type="ARBA" id="ARBA00022833"/>
    </source>
</evidence>
<dbReference type="Ensembl" id="ENSPKIT00000028948.1">
    <property type="protein sequence ID" value="ENSPKIP00000004956.1"/>
    <property type="gene ID" value="ENSPKIG00000021825.1"/>
</dbReference>
<dbReference type="SUPFAM" id="SSF55486">
    <property type="entry name" value="Metalloproteases ('zincins'), catalytic domain"/>
    <property type="match status" value="1"/>
</dbReference>
<dbReference type="FunFam" id="4.10.70.10:FF:000001">
    <property type="entry name" value="Disintegrin and metalloproteinase domain-containing protein 22"/>
    <property type="match status" value="1"/>
</dbReference>
<evidence type="ECO:0008006" key="12">
    <source>
        <dbReference type="Google" id="ProtNLM"/>
    </source>
</evidence>
<dbReference type="InterPro" id="IPR024079">
    <property type="entry name" value="MetalloPept_cat_dom_sf"/>
</dbReference>
<dbReference type="PANTHER" id="PTHR11905:SF32">
    <property type="entry name" value="DISINTEGRIN AND METALLOPROTEINASE DOMAIN-CONTAINING PROTEIN 28"/>
    <property type="match status" value="1"/>
</dbReference>
<feature type="disulfide bond" evidence="7">
    <location>
        <begin position="256"/>
        <end position="261"/>
    </location>
</feature>
<evidence type="ECO:0000256" key="2">
    <source>
        <dbReference type="ARBA" id="ARBA00022723"/>
    </source>
</evidence>
<dbReference type="GO" id="GO:0004222">
    <property type="term" value="F:metalloendopeptidase activity"/>
    <property type="evidence" value="ECO:0007669"/>
    <property type="project" value="InterPro"/>
</dbReference>
<dbReference type="GO" id="GO:0046872">
    <property type="term" value="F:metal ion binding"/>
    <property type="evidence" value="ECO:0007669"/>
    <property type="project" value="UniProtKB-KW"/>
</dbReference>
<keyword evidence="4 7" id="KW-0862">Zinc</keyword>
<dbReference type="Proteomes" id="UP000261540">
    <property type="component" value="Unplaced"/>
</dbReference>
<protein>
    <recommendedName>
        <fullName evidence="12">ADAM metallopeptidase domain 8b</fullName>
    </recommendedName>
</protein>
<sequence length="539" mass="58901">LTMAGRHMELHLERNQGLFAPDYSETHYTKNGSRVTSSPGDLVSYHGNSILATSASISICHGLRGYIKTAAEIYLIEPLSDSDTGDHALFKYEHLVTEPRVCGVHNHTLESAIPFIRTRGSSGICCYCPCIRIDTIPRPQVYKPLHTHIILVGVEVWTDQDKIQLSTSAGETLDSFTKWRNDVLMNARTHDNAQLITAMDFEGGTVGLAYVGTICQPQSTGLVQDSRPYAISTGVTLAHEMGHNLGMSHDTEDCTCPEDTCIMSAVLSYNPPRFFSSCSQKRYELFQESWNLSCILNKPVAVVQVCGNGLLEVGEECDCSTEEECTDPCCNAATCRLVEGVQCVSGDCCENCKIAAATRECRPRRDDCDLPEFCTGRDASCPEDVFAANGLPCGDGQGYCYDGRCPMRSQQCIRIPPSGLFSPTAFASKHHPLTPIPPCRDMLCGKLFCANGSDTPSYGQPMQVGQCKATFYGDPSQDRGQVEVGSKCGEGQVRPGDKWQGGGVFKNQSLNYSRGSLYTIQTFTQSTVRSSGLQFLCNF</sequence>
<accession>A0A3B3QHT3</accession>
<dbReference type="STRING" id="1676925.ENSPKIP00000004956"/>
<feature type="domain" description="Peptidase M12B" evidence="9">
    <location>
        <begin position="141"/>
        <end position="299"/>
    </location>
</feature>
<dbReference type="GO" id="GO:0006508">
    <property type="term" value="P:proteolysis"/>
    <property type="evidence" value="ECO:0007669"/>
    <property type="project" value="InterPro"/>
</dbReference>
<dbReference type="PROSITE" id="PS50214">
    <property type="entry name" value="DISINTEGRIN_2"/>
    <property type="match status" value="1"/>
</dbReference>
<dbReference type="Gene3D" id="3.40.390.10">
    <property type="entry name" value="Collagenase (Catalytic Domain)"/>
    <property type="match status" value="1"/>
</dbReference>
<dbReference type="FunFam" id="3.40.390.10:FF:000002">
    <property type="entry name" value="Disintegrin and metalloproteinase domain-containing protein 22"/>
    <property type="match status" value="1"/>
</dbReference>
<dbReference type="PANTHER" id="PTHR11905">
    <property type="entry name" value="ADAM A DISINTEGRIN AND METALLOPROTEASE DOMAIN"/>
    <property type="match status" value="1"/>
</dbReference>
<reference evidence="10" key="2">
    <citation type="submission" date="2025-09" db="UniProtKB">
        <authorList>
            <consortium name="Ensembl"/>
        </authorList>
    </citation>
    <scope>IDENTIFICATION</scope>
</reference>
<feature type="binding site" evidence="7">
    <location>
        <position position="239"/>
    </location>
    <ligand>
        <name>Zn(2+)</name>
        <dbReference type="ChEBI" id="CHEBI:29105"/>
        <note>catalytic</note>
    </ligand>
</feature>
<reference evidence="10" key="1">
    <citation type="submission" date="2025-08" db="UniProtKB">
        <authorList>
            <consortium name="Ensembl"/>
        </authorList>
    </citation>
    <scope>IDENTIFICATION</scope>
</reference>
<comment type="caution">
    <text evidence="7">Lacks conserved residue(s) required for the propagation of feature annotation.</text>
</comment>
<dbReference type="CDD" id="cd04269">
    <property type="entry name" value="ZnMc_adamalysin_II_like"/>
    <property type="match status" value="1"/>
</dbReference>
<keyword evidence="11" id="KW-1185">Reference proteome</keyword>
<dbReference type="PROSITE" id="PS50215">
    <property type="entry name" value="ADAM_MEPRO"/>
    <property type="match status" value="1"/>
</dbReference>
<evidence type="ECO:0000313" key="10">
    <source>
        <dbReference type="Ensembl" id="ENSPKIP00000004956.1"/>
    </source>
</evidence>
<dbReference type="InterPro" id="IPR002870">
    <property type="entry name" value="Peptidase_M12B_N"/>
</dbReference>
<dbReference type="SMART" id="SM00050">
    <property type="entry name" value="DISIN"/>
    <property type="match status" value="1"/>
</dbReference>